<feature type="region of interest" description="Disordered" evidence="1">
    <location>
        <begin position="24"/>
        <end position="98"/>
    </location>
</feature>
<evidence type="ECO:0000313" key="4">
    <source>
        <dbReference type="Proteomes" id="UP000275232"/>
    </source>
</evidence>
<proteinExistence type="predicted"/>
<accession>A0A3N5DT78</accession>
<dbReference type="EMBL" id="RPFZ01000001">
    <property type="protein sequence ID" value="RPF72541.1"/>
    <property type="molecule type" value="Genomic_DNA"/>
</dbReference>
<keyword evidence="4" id="KW-1185">Reference proteome</keyword>
<feature type="compositionally biased region" description="Low complexity" evidence="1">
    <location>
        <begin position="46"/>
        <end position="65"/>
    </location>
</feature>
<sequence length="617" mass="64666">MRRIVLATGAAVLALSSSLALARGPEDLLPPSFRDPPATPTPSPTPAQTAVPSPSPTPRATSSAVVQQVPRPGSSSSSPSDGGGPSGFSLPPGFPSLSELERMEPDEIDAALGLRPKFDIPPGARRAVAEVGVVADGEGGFPAGSLAGQPAALVRAALRATSGAVVSRWGHIMLRRALASRLDAPEGFDPVDFAAMRARALEAMGEGAVARELVQDVDGSNYNRALTDAAFDAYLATGDILGMCPAARLHSEFRDDGDWTLLQALCSAYLGDVRSADRRLQRALGRGEAPEIDVRLAQRYAGAAGESNRAVNVEWDGVDDLTPWRFALARAVGQDIPEPLIEASSSRFAIADVLIPATPLLQRVRSADRAGERGVLSSAAMVDLYSQLWASDAYEDADKEQAGQLRQAYVAPQPAERLAAMKALWGDNGDYGRRVLTAYAAARYPVGEDMDADAADLIASMLAAGLDRNAMRWSGAVSDGSEAWALLALANPDASGTVDTGDVDDFIDDDSSPQSRKSQFLVAGLAGLGRLAPDDATDFAGRLGVGLSRSSPWSDKIMRAGQLRNQALVALLAGVGMQGTGWERMTARQLYAIVRSLNDAGLSAEARMIAAEAVARG</sequence>
<gene>
    <name evidence="3" type="ORF">EG799_13570</name>
</gene>
<organism evidence="3 4">
    <name type="scientific">Aurantiacibacter spongiae</name>
    <dbReference type="NCBI Taxonomy" id="2488860"/>
    <lineage>
        <taxon>Bacteria</taxon>
        <taxon>Pseudomonadati</taxon>
        <taxon>Pseudomonadota</taxon>
        <taxon>Alphaproteobacteria</taxon>
        <taxon>Sphingomonadales</taxon>
        <taxon>Erythrobacteraceae</taxon>
        <taxon>Aurantiacibacter</taxon>
    </lineage>
</organism>
<evidence type="ECO:0000256" key="2">
    <source>
        <dbReference type="SAM" id="SignalP"/>
    </source>
</evidence>
<protein>
    <recommendedName>
        <fullName evidence="5">Antifreeze protein</fullName>
    </recommendedName>
</protein>
<dbReference type="Proteomes" id="UP000275232">
    <property type="component" value="Unassembled WGS sequence"/>
</dbReference>
<evidence type="ECO:0008006" key="5">
    <source>
        <dbReference type="Google" id="ProtNLM"/>
    </source>
</evidence>
<dbReference type="AlphaFoldDB" id="A0A3N5DT78"/>
<feature type="chain" id="PRO_5018239849" description="Antifreeze protein" evidence="2">
    <location>
        <begin position="23"/>
        <end position="617"/>
    </location>
</feature>
<dbReference type="OrthoDB" id="7388088at2"/>
<name>A0A3N5DT78_9SPHN</name>
<keyword evidence="2" id="KW-0732">Signal</keyword>
<feature type="compositionally biased region" description="Pro residues" evidence="1">
    <location>
        <begin position="33"/>
        <end position="45"/>
    </location>
</feature>
<evidence type="ECO:0000313" key="3">
    <source>
        <dbReference type="EMBL" id="RPF72541.1"/>
    </source>
</evidence>
<dbReference type="RefSeq" id="WP_123882345.1">
    <property type="nucleotide sequence ID" value="NZ_RPFZ01000001.1"/>
</dbReference>
<feature type="signal peptide" evidence="2">
    <location>
        <begin position="1"/>
        <end position="22"/>
    </location>
</feature>
<comment type="caution">
    <text evidence="3">The sequence shown here is derived from an EMBL/GenBank/DDBJ whole genome shotgun (WGS) entry which is preliminary data.</text>
</comment>
<evidence type="ECO:0000256" key="1">
    <source>
        <dbReference type="SAM" id="MobiDB-lite"/>
    </source>
</evidence>
<reference evidence="3 4" key="1">
    <citation type="submission" date="2018-11" db="EMBL/GenBank/DDBJ databases">
        <title>Erythrobacter spongiae sp. nov., isolated from a marine sponge.</title>
        <authorList>
            <person name="Zhuang L."/>
            <person name="Luo L."/>
        </authorList>
    </citation>
    <scope>NUCLEOTIDE SEQUENCE [LARGE SCALE GENOMIC DNA]</scope>
    <source>
        <strain evidence="3 4">HN-E23</strain>
    </source>
</reference>
<feature type="compositionally biased region" description="Low complexity" evidence="1">
    <location>
        <begin position="87"/>
        <end position="98"/>
    </location>
</feature>